<dbReference type="Pfam" id="PF05119">
    <property type="entry name" value="Terminase_4"/>
    <property type="match status" value="1"/>
</dbReference>
<evidence type="ECO:0000313" key="2">
    <source>
        <dbReference type="Proteomes" id="UP001564657"/>
    </source>
</evidence>
<reference evidence="1 2" key="1">
    <citation type="submission" date="2024-08" db="EMBL/GenBank/DDBJ databases">
        <title>Clostridium lapicellarii sp. nov., and Clostridium renhuaiense sp. nov., two species isolated from the mud in a fermentation cellar used for producing sauce-flavour Chinese liquors.</title>
        <authorList>
            <person name="Yang F."/>
            <person name="Wang H."/>
            <person name="Chen L.Q."/>
            <person name="Zhou N."/>
            <person name="Lu J.J."/>
            <person name="Pu X.X."/>
            <person name="Wan B."/>
            <person name="Wang L."/>
            <person name="Liu S.J."/>
        </authorList>
    </citation>
    <scope>NUCLEOTIDE SEQUENCE [LARGE SCALE GENOMIC DNA]</scope>
    <source>
        <strain evidence="1 2">MT-5</strain>
    </source>
</reference>
<proteinExistence type="predicted"/>
<dbReference type="EMBL" id="JBGEWD010000021">
    <property type="protein sequence ID" value="MEY8001599.1"/>
    <property type="molecule type" value="Genomic_DNA"/>
</dbReference>
<keyword evidence="2" id="KW-1185">Reference proteome</keyword>
<comment type="caution">
    <text evidence="1">The sequence shown here is derived from an EMBL/GenBank/DDBJ whole genome shotgun (WGS) entry which is preliminary data.</text>
</comment>
<sequence length="185" mass="21552">MGRNAKPIELLLAQGKKHLTKAEIKQRKDSELKLGNHKLICPNYIKNDVNAYKKWKEITKIYKEVDFVSSGDTGLLARYCMTHSEYINLLQRMKRISSIVEEDSDGVEDYIDNSEEFDRRIKKQLKDMVSAEAVLRLETAINKKMDMLIKMEDRLFLNPLAKVKNIPKKTSEKPKTEFDKRFGNV</sequence>
<name>A0ABV4BS36_9CLOT</name>
<gene>
    <name evidence="1" type="ORF">AB8U03_15625</name>
</gene>
<evidence type="ECO:0000313" key="1">
    <source>
        <dbReference type="EMBL" id="MEY8001599.1"/>
    </source>
</evidence>
<dbReference type="RefSeq" id="WP_369705492.1">
    <property type="nucleotide sequence ID" value="NZ_JBGEWD010000021.1"/>
</dbReference>
<protein>
    <submittedName>
        <fullName evidence="1">P27 family phage terminase small subunit</fullName>
    </submittedName>
</protein>
<organism evidence="1 2">
    <name type="scientific">Clostridium moutaii</name>
    <dbReference type="NCBI Taxonomy" id="3240932"/>
    <lineage>
        <taxon>Bacteria</taxon>
        <taxon>Bacillati</taxon>
        <taxon>Bacillota</taxon>
        <taxon>Clostridia</taxon>
        <taxon>Eubacteriales</taxon>
        <taxon>Clostridiaceae</taxon>
        <taxon>Clostridium</taxon>
    </lineage>
</organism>
<dbReference type="InterPro" id="IPR006448">
    <property type="entry name" value="Phage_term_ssu_P27"/>
</dbReference>
<dbReference type="Proteomes" id="UP001564657">
    <property type="component" value="Unassembled WGS sequence"/>
</dbReference>
<accession>A0ABV4BS36</accession>